<evidence type="ECO:0000256" key="5">
    <source>
        <dbReference type="ARBA" id="ARBA00022833"/>
    </source>
</evidence>
<dbReference type="GO" id="GO:0046872">
    <property type="term" value="F:metal ion binding"/>
    <property type="evidence" value="ECO:0007669"/>
    <property type="project" value="UniProtKB-KW"/>
</dbReference>
<dbReference type="GO" id="GO:0071555">
    <property type="term" value="P:cell wall organization"/>
    <property type="evidence" value="ECO:0007669"/>
    <property type="project" value="UniProtKB-KW"/>
</dbReference>
<dbReference type="EMBL" id="BX569692">
    <property type="protein sequence ID" value="CAE07609.1"/>
    <property type="molecule type" value="Genomic_DNA"/>
</dbReference>
<keyword evidence="5" id="KW-0862">Zinc</keyword>
<dbReference type="STRING" id="84588.SYNW1094"/>
<keyword evidence="4 9" id="KW-0378">Hydrolase</keyword>
<protein>
    <recommendedName>
        <fullName evidence="9 10">D-alanyl-D-alanine dipeptidase</fullName>
        <shortName evidence="9 10">D-Ala-D-Ala dipeptidase</shortName>
        <ecNumber evidence="9 10">3.4.13.22</ecNumber>
    </recommendedName>
</protein>
<dbReference type="GO" id="GO:0160237">
    <property type="term" value="F:D-Ala-D-Ala dipeptidase activity"/>
    <property type="evidence" value="ECO:0007669"/>
    <property type="project" value="UniProtKB-EC"/>
</dbReference>
<keyword evidence="6 9" id="KW-0224">Dipeptidase</keyword>
<dbReference type="HOGENOM" id="CLU_060744_2_2_3"/>
<dbReference type="eggNOG" id="COG2173">
    <property type="taxonomic scope" value="Bacteria"/>
</dbReference>
<dbReference type="KEGG" id="syw:SYNW1094"/>
<evidence type="ECO:0000256" key="6">
    <source>
        <dbReference type="ARBA" id="ARBA00022997"/>
    </source>
</evidence>
<evidence type="ECO:0000256" key="7">
    <source>
        <dbReference type="ARBA" id="ARBA00023049"/>
    </source>
</evidence>
<dbReference type="SUPFAM" id="SSF55166">
    <property type="entry name" value="Hedgehog/DD-peptidase"/>
    <property type="match status" value="1"/>
</dbReference>
<keyword evidence="3" id="KW-0479">Metal-binding</keyword>
<dbReference type="Gene3D" id="3.30.1380.10">
    <property type="match status" value="1"/>
</dbReference>
<accession>Q7U791</accession>
<feature type="site" description="Transition state stabilizer" evidence="9">
    <location>
        <position position="85"/>
    </location>
</feature>
<dbReference type="PANTHER" id="PTHR43126">
    <property type="entry name" value="D-ALANYL-D-ALANINE DIPEPTIDASE"/>
    <property type="match status" value="1"/>
</dbReference>
<evidence type="ECO:0000313" key="11">
    <source>
        <dbReference type="EMBL" id="CAE07609.1"/>
    </source>
</evidence>
<keyword evidence="8 10" id="KW-0961">Cell wall biogenesis/degradation</keyword>
<evidence type="ECO:0000256" key="9">
    <source>
        <dbReference type="HAMAP-Rule" id="MF_01924"/>
    </source>
</evidence>
<comment type="caution">
    <text evidence="9">Lacks conserved residue(s) required for the propagation of feature annotation.</text>
</comment>
<dbReference type="InterPro" id="IPR000755">
    <property type="entry name" value="A_A_dipeptidase"/>
</dbReference>
<dbReference type="GO" id="GO:0006508">
    <property type="term" value="P:proteolysis"/>
    <property type="evidence" value="ECO:0007669"/>
    <property type="project" value="UniProtKB-KW"/>
</dbReference>
<keyword evidence="2 9" id="KW-0645">Protease</keyword>
<keyword evidence="12" id="KW-1185">Reference proteome</keyword>
<reference evidence="11 12" key="1">
    <citation type="journal article" date="2003" name="Nature">
        <title>The genome of a motile marine Synechococcus.</title>
        <authorList>
            <person name="Palenik B."/>
            <person name="Brahamsha B."/>
            <person name="Larimer F."/>
            <person name="Land M."/>
            <person name="Hauser L."/>
            <person name="Chain P."/>
            <person name="Lamerdin J."/>
            <person name="Regala W."/>
            <person name="Allen E.A."/>
            <person name="McCarren J."/>
            <person name="Paulsen I."/>
            <person name="Dufresne A."/>
            <person name="Partensky F."/>
            <person name="Webb E."/>
            <person name="Waterbury J."/>
        </authorList>
    </citation>
    <scope>NUCLEOTIDE SEQUENCE [LARGE SCALE GENOMIC DNA]</scope>
    <source>
        <strain evidence="11 12">WH8102</strain>
    </source>
</reference>
<comment type="catalytic activity">
    <reaction evidence="1 9 10">
        <text>D-alanyl-D-alanine + H2O = 2 D-alanine</text>
        <dbReference type="Rhea" id="RHEA:20661"/>
        <dbReference type="ChEBI" id="CHEBI:15377"/>
        <dbReference type="ChEBI" id="CHEBI:57416"/>
        <dbReference type="ChEBI" id="CHEBI:57822"/>
        <dbReference type="EC" id="3.4.13.22"/>
    </reaction>
</comment>
<comment type="function">
    <text evidence="9 10">Catalyzes hydrolysis of the D-alanyl-D-alanine dipeptide.</text>
</comment>
<evidence type="ECO:0000256" key="8">
    <source>
        <dbReference type="ARBA" id="ARBA00023316"/>
    </source>
</evidence>
<dbReference type="GO" id="GO:0008237">
    <property type="term" value="F:metallopeptidase activity"/>
    <property type="evidence" value="ECO:0007669"/>
    <property type="project" value="UniProtKB-KW"/>
</dbReference>
<evidence type="ECO:0000256" key="2">
    <source>
        <dbReference type="ARBA" id="ARBA00022670"/>
    </source>
</evidence>
<dbReference type="HAMAP" id="MF_01924">
    <property type="entry name" value="A_A_dipeptidase"/>
    <property type="match status" value="1"/>
</dbReference>
<gene>
    <name evidence="11" type="ordered locus">SYNW1094</name>
</gene>
<sequence>MVGFSKPMRPWSDRPIHDNGEPLVALPPTLLRLEPHPYVAAGAPYGPSADPFQLRSGVVDRLLAAQQDLQARQSDLLLAIFDAWRPLAVQAYMVEQAVTAEINRRGIDRADREQVAAVRQAVGRFWAPPSPDPSTPPPRSTGAAVDLTLASQSDGGPLAMGGEIDAVDVISEPDHYAAAAPDSEEALWHQRRKLLASVMQSAGFAQHPNEWWHFSHGDQLWAWRSAAGCAIYAAAPSSSLTA</sequence>
<comment type="similarity">
    <text evidence="9 10">Belongs to the peptidase M15D family.</text>
</comment>
<dbReference type="PANTHER" id="PTHR43126:SF2">
    <property type="entry name" value="D-ALANYL-D-ALANINE DIPEPTIDASE"/>
    <property type="match status" value="1"/>
</dbReference>
<dbReference type="RefSeq" id="WP_011127959.1">
    <property type="nucleotide sequence ID" value="NC_005070.1"/>
</dbReference>
<evidence type="ECO:0000256" key="10">
    <source>
        <dbReference type="PIRNR" id="PIRNR026671"/>
    </source>
</evidence>
<feature type="active site" description="Proton donor/acceptor" evidence="9">
    <location>
        <position position="210"/>
    </location>
</feature>
<dbReference type="Pfam" id="PF01427">
    <property type="entry name" value="Peptidase_M15"/>
    <property type="match status" value="1"/>
</dbReference>
<name>Q7U791_PARMW</name>
<dbReference type="InterPro" id="IPR009045">
    <property type="entry name" value="Zn_M74/Hedgehog-like"/>
</dbReference>
<dbReference type="AlphaFoldDB" id="Q7U791"/>
<dbReference type="EC" id="3.4.13.22" evidence="9 10"/>
<keyword evidence="7 9" id="KW-0482">Metalloprotease</keyword>
<proteinExistence type="inferred from homology"/>
<evidence type="ECO:0000256" key="1">
    <source>
        <dbReference type="ARBA" id="ARBA00001362"/>
    </source>
</evidence>
<dbReference type="Proteomes" id="UP000001422">
    <property type="component" value="Chromosome"/>
</dbReference>
<dbReference type="PIRSF" id="PIRSF026671">
    <property type="entry name" value="AA_dipeptidase"/>
    <property type="match status" value="1"/>
</dbReference>
<evidence type="ECO:0000313" key="12">
    <source>
        <dbReference type="Proteomes" id="UP000001422"/>
    </source>
</evidence>
<evidence type="ECO:0000256" key="3">
    <source>
        <dbReference type="ARBA" id="ARBA00022723"/>
    </source>
</evidence>
<organism evidence="11 12">
    <name type="scientific">Parasynechococcus marenigrum (strain WH8102)</name>
    <dbReference type="NCBI Taxonomy" id="84588"/>
    <lineage>
        <taxon>Bacteria</taxon>
        <taxon>Bacillati</taxon>
        <taxon>Cyanobacteriota</taxon>
        <taxon>Cyanophyceae</taxon>
        <taxon>Synechococcales</taxon>
        <taxon>Prochlorococcaceae</taxon>
        <taxon>Parasynechococcus</taxon>
        <taxon>Parasynechococcus marenigrum</taxon>
    </lineage>
</organism>
<evidence type="ECO:0000256" key="4">
    <source>
        <dbReference type="ARBA" id="ARBA00022801"/>
    </source>
</evidence>